<dbReference type="RefSeq" id="XP_029955897.1">
    <property type="nucleotide sequence ID" value="XM_030100037.1"/>
</dbReference>
<dbReference type="GO" id="GO:0005886">
    <property type="term" value="C:plasma membrane"/>
    <property type="evidence" value="ECO:0007669"/>
    <property type="project" value="UniProtKB-SubCell"/>
</dbReference>
<keyword evidence="5 7" id="KW-1133">Transmembrane helix</keyword>
<keyword evidence="3" id="KW-1003">Cell membrane</keyword>
<feature type="transmembrane region" description="Helical" evidence="7">
    <location>
        <begin position="214"/>
        <end position="234"/>
    </location>
</feature>
<evidence type="ECO:0000256" key="1">
    <source>
        <dbReference type="ARBA" id="ARBA00004651"/>
    </source>
</evidence>
<feature type="transmembrane region" description="Helical" evidence="7">
    <location>
        <begin position="329"/>
        <end position="352"/>
    </location>
</feature>
<evidence type="ECO:0000313" key="9">
    <source>
        <dbReference type="Proteomes" id="UP000472267"/>
    </source>
</evidence>
<reference evidence="8" key="1">
    <citation type="submission" date="2019-06" db="EMBL/GenBank/DDBJ databases">
        <authorList>
            <consortium name="Wellcome Sanger Institute Data Sharing"/>
        </authorList>
    </citation>
    <scope>NUCLEOTIDE SEQUENCE [LARGE SCALE GENOMIC DNA]</scope>
</reference>
<evidence type="ECO:0000256" key="4">
    <source>
        <dbReference type="ARBA" id="ARBA00022692"/>
    </source>
</evidence>
<feature type="transmembrane region" description="Helical" evidence="7">
    <location>
        <begin position="298"/>
        <end position="317"/>
    </location>
</feature>
<proteinExistence type="inferred from homology"/>
<dbReference type="CTD" id="389668"/>
<dbReference type="GeneID" id="115394679"/>
<comment type="subcellular location">
    <subcellularLocation>
        <location evidence="1">Cell membrane</location>
        <topology evidence="1">Multi-pass membrane protein</topology>
    </subcellularLocation>
    <subcellularLocation>
        <location evidence="7">Membrane</location>
        <topology evidence="7">Multi-pass membrane protein</topology>
    </subcellularLocation>
</comment>
<feature type="transmembrane region" description="Helical" evidence="7">
    <location>
        <begin position="91"/>
        <end position="110"/>
    </location>
</feature>
<evidence type="ECO:0000256" key="5">
    <source>
        <dbReference type="ARBA" id="ARBA00022989"/>
    </source>
</evidence>
<dbReference type="PANTHER" id="PTHR16024">
    <property type="entry name" value="XK-RELATED PROTEIN"/>
    <property type="match status" value="1"/>
</dbReference>
<dbReference type="InterPro" id="IPR018629">
    <property type="entry name" value="XK-rel"/>
</dbReference>
<dbReference type="InterPro" id="IPR050895">
    <property type="entry name" value="XK-related_scramblase"/>
</dbReference>
<dbReference type="Proteomes" id="UP000472267">
    <property type="component" value="Chromosome 9"/>
</dbReference>
<dbReference type="OMA" id="RDCRMKY"/>
<dbReference type="PANTHER" id="PTHR16024:SF13">
    <property type="entry name" value="XK-RELATED PROTEIN 9"/>
    <property type="match status" value="1"/>
</dbReference>
<evidence type="ECO:0000256" key="2">
    <source>
        <dbReference type="ARBA" id="ARBA00008789"/>
    </source>
</evidence>
<comment type="similarity">
    <text evidence="2 7">Belongs to the XK family.</text>
</comment>
<evidence type="ECO:0000313" key="8">
    <source>
        <dbReference type="Ensembl" id="ENSSFAP00005049326.1"/>
    </source>
</evidence>
<dbReference type="OrthoDB" id="8190653at2759"/>
<sequence>MTMLQSDNQYSKLRWLLTIVGLVLYAADIGTDIRLAVRYFQEQHYVWCGLTLMFILVGLVVTQIFSCVWYWDDMNNDPINPEIKPDISMCKIVVLHVFGLGIFTRIYFLLKKGWEVVWRTNHFMVEELREEHHGLFCMATDLSMLKLFEAFLESVPQLLLQLYVLLGHDEGSFTQYLSVTFSCFNVAWALVDYRRCHRRSLPDITEMPSGIPTTIYLLYKLCTVGSLILSFSLLLTLSPYSAIAFTILWLLGTLWTHVLRTDFCSSRVLELFYRAVVGVILTFTFFNVKGRDTKVEMIIYYSTHCLIHFVALLQLFLLKLEMLTIVKYLIVSALIIGGSVLGLVCLVLYYYLLHPREKSHIADEVDGVVTEKESGTSRRQRNLQPW</sequence>
<dbReference type="RefSeq" id="XP_029955898.1">
    <property type="nucleotide sequence ID" value="XM_030100038.1"/>
</dbReference>
<protein>
    <recommendedName>
        <fullName evidence="7">XK-related protein</fullName>
    </recommendedName>
</protein>
<keyword evidence="9" id="KW-1185">Reference proteome</keyword>
<dbReference type="InParanoid" id="A0A672J562"/>
<evidence type="ECO:0000256" key="3">
    <source>
        <dbReference type="ARBA" id="ARBA00022475"/>
    </source>
</evidence>
<feature type="transmembrane region" description="Helical" evidence="7">
    <location>
        <begin position="240"/>
        <end position="259"/>
    </location>
</feature>
<reference evidence="8" key="3">
    <citation type="submission" date="2025-09" db="UniProtKB">
        <authorList>
            <consortium name="Ensembl"/>
        </authorList>
    </citation>
    <scope>IDENTIFICATION</scope>
</reference>
<dbReference type="Pfam" id="PF09815">
    <property type="entry name" value="XK-related"/>
    <property type="match status" value="1"/>
</dbReference>
<feature type="transmembrane region" description="Helical" evidence="7">
    <location>
        <begin position="271"/>
        <end position="286"/>
    </location>
</feature>
<dbReference type="Ensembl" id="ENSSFAT00005050953.1">
    <property type="protein sequence ID" value="ENSSFAP00005049326.1"/>
    <property type="gene ID" value="ENSSFAG00005023865.1"/>
</dbReference>
<gene>
    <name evidence="8" type="primary">xkr9</name>
</gene>
<reference evidence="8" key="2">
    <citation type="submission" date="2025-08" db="UniProtKB">
        <authorList>
            <consortium name="Ensembl"/>
        </authorList>
    </citation>
    <scope>IDENTIFICATION</scope>
</reference>
<keyword evidence="6 7" id="KW-0472">Membrane</keyword>
<keyword evidence="4 7" id="KW-0812">Transmembrane</keyword>
<accession>A0A672J562</accession>
<feature type="transmembrane region" description="Helical" evidence="7">
    <location>
        <begin position="13"/>
        <end position="33"/>
    </location>
</feature>
<dbReference type="AlphaFoldDB" id="A0A672J562"/>
<evidence type="ECO:0000256" key="6">
    <source>
        <dbReference type="ARBA" id="ARBA00023136"/>
    </source>
</evidence>
<feature type="transmembrane region" description="Helical" evidence="7">
    <location>
        <begin position="45"/>
        <end position="71"/>
    </location>
</feature>
<evidence type="ECO:0000256" key="7">
    <source>
        <dbReference type="RuleBase" id="RU910716"/>
    </source>
</evidence>
<name>A0A672J562_SALFA</name>
<organism evidence="8 9">
    <name type="scientific">Salarias fasciatus</name>
    <name type="common">Jewelled blenny</name>
    <name type="synonym">Blennius fasciatus</name>
    <dbReference type="NCBI Taxonomy" id="181472"/>
    <lineage>
        <taxon>Eukaryota</taxon>
        <taxon>Metazoa</taxon>
        <taxon>Chordata</taxon>
        <taxon>Craniata</taxon>
        <taxon>Vertebrata</taxon>
        <taxon>Euteleostomi</taxon>
        <taxon>Actinopterygii</taxon>
        <taxon>Neopterygii</taxon>
        <taxon>Teleostei</taxon>
        <taxon>Neoteleostei</taxon>
        <taxon>Acanthomorphata</taxon>
        <taxon>Ovalentaria</taxon>
        <taxon>Blenniimorphae</taxon>
        <taxon>Blenniiformes</taxon>
        <taxon>Blennioidei</taxon>
        <taxon>Blenniidae</taxon>
        <taxon>Salariinae</taxon>
        <taxon>Salarias</taxon>
    </lineage>
</organism>